<dbReference type="Pfam" id="PF12796">
    <property type="entry name" value="Ank_2"/>
    <property type="match status" value="6"/>
</dbReference>
<evidence type="ECO:0000256" key="2">
    <source>
        <dbReference type="ARBA" id="ARBA00023043"/>
    </source>
</evidence>
<evidence type="ECO:0000313" key="6">
    <source>
        <dbReference type="Proteomes" id="UP000626109"/>
    </source>
</evidence>
<accession>A0A813IUF5</accession>
<dbReference type="SUPFAM" id="SSF48403">
    <property type="entry name" value="Ankyrin repeat"/>
    <property type="match status" value="4"/>
</dbReference>
<feature type="repeat" description="ANK" evidence="3">
    <location>
        <begin position="269"/>
        <end position="301"/>
    </location>
</feature>
<dbReference type="Proteomes" id="UP000626109">
    <property type="component" value="Unassembled WGS sequence"/>
</dbReference>
<dbReference type="Gene3D" id="1.25.40.20">
    <property type="entry name" value="Ankyrin repeat-containing domain"/>
    <property type="match status" value="7"/>
</dbReference>
<gene>
    <name evidence="5" type="ORF">PGLA2088_LOCUS14621</name>
</gene>
<feature type="region of interest" description="Disordered" evidence="4">
    <location>
        <begin position="357"/>
        <end position="401"/>
    </location>
</feature>
<feature type="repeat" description="ANK" evidence="3">
    <location>
        <begin position="92"/>
        <end position="124"/>
    </location>
</feature>
<dbReference type="PROSITE" id="PS50088">
    <property type="entry name" value="ANK_REPEAT"/>
    <property type="match status" value="10"/>
</dbReference>
<evidence type="ECO:0000256" key="4">
    <source>
        <dbReference type="SAM" id="MobiDB-lite"/>
    </source>
</evidence>
<keyword evidence="1" id="KW-0677">Repeat</keyword>
<feature type="repeat" description="ANK" evidence="3">
    <location>
        <begin position="704"/>
        <end position="736"/>
    </location>
</feature>
<dbReference type="EMBL" id="CAJNNW010017837">
    <property type="protein sequence ID" value="CAE8661716.1"/>
    <property type="molecule type" value="Genomic_DNA"/>
</dbReference>
<proteinExistence type="predicted"/>
<evidence type="ECO:0000256" key="3">
    <source>
        <dbReference type="PROSITE-ProRule" id="PRU00023"/>
    </source>
</evidence>
<feature type="compositionally biased region" description="Gly residues" evidence="4">
    <location>
        <begin position="1405"/>
        <end position="1424"/>
    </location>
</feature>
<feature type="repeat" description="ANK" evidence="3">
    <location>
        <begin position="236"/>
        <end position="268"/>
    </location>
</feature>
<dbReference type="PROSITE" id="PS50297">
    <property type="entry name" value="ANK_REP_REGION"/>
    <property type="match status" value="3"/>
</dbReference>
<sequence>MVFSEQECQELKRVVGLGSLAEVRALVGPQHVGWHQGGQSLLFWAVLRKPPPPATTSTDGRQEGEEDSETLDICRYLVEEVGLDPDRVSEKRQVSPLFCAAMAGQSEVLRYLLEKKADPRRLDILRQTPLFFVFGSGGKSVARRSCVELLLAAGVDVRHKDNRKQTALFWASSAHHDIEPVKILVAAIRAANESGEDLMVDELKQTPLFYAVKASSVAVCQLLIDARCGVDDKDTTQQVPLYFAARAGRADCAKLLLDLGAAVDSRDSHTETPLFYAVEFKHVDVCRVLLGASADPLARNATGWTPAGKAIAGEEPTPPRPQELKDLFKASWDARRPALPPALQRPVVASLSSLRASAAPGGSDALSEVGSRRSVRRVNSNSSAMTPTKRQRRQQGGVQDDDMMSDVSAAVAALPPLKQGLDQVQVPGDACLDELQRAVLRSSASEARRLLDVPAAPWKLRDVEYARSLLELAAMRPDGLDASAAELCQALVQEHGVKPSDGNVGTATCKTPWGTEPLSPLFHAVRLEMPRCAAILLEARCDVGLQDANGRTALFHAACLESSSCTALLLDAAADANVVDAKGRTPLMEAAHRGFTAPLELLLRRGARLDLTPESFDKVLMTASARCVGLLATMKGLQGSGGSSSSTAPGEPGVPAESTEGPATLGGGPPFLRPLVMAAEDGDELKVKALLQASADVGARDALTGRTVLHAAVRCKQLQVCKALLSFKADHLVEDASGATPKSLASEMKWTSVLTLFNQQENQNRVYFAEHMKGLSNLAQNGSLKQLRDLICQRKQFGSGKKPAIGGAEVLSPLHAAAGRLHGDGQTQEAPGAVALEACRCLVEDGNLPVDTLDTLGRTPIFEAVEAGNAMVCEYLVQKRCDVESPAQDGRTALFSALCARGQRPKAPAQPRLVQVLLELRANVNRADTYLRQTPLFFAAVSGNRECMDLLLAASADVDVADNSGQRPLDYGAGAQDGERVVESLLQAKASVNKEDNSGRPPLFWAIKSGREASALLLLENGSWPVPPSGNSSSTMQAHLGGGKKSTTLTAAATGKSLVELARDRDLKEVVAILQKRDQLRDTLLHAARSGSPEELEAAVAEGAGVQAVVDKDRKSALHLAAARQDPLGVPCCRQLLEVYGVDPNVQDKQGRTALFQAAAHGSEECVALLVESRCNPELTDNDGETAIFAAARSGRSDTCAALLALGARAAHRSSERSAHQMAAICAVVAGSEQVLMQLLERGGVRADETDSWGRTALFYAQDSSSSCAKILLERGCSADARDKNRQTALFAVPGPIVARLLIQAKATVDARDKDQRTALFAAARSGDDAKLKVLVQAGADGGLKDSQGQTALFEASRTDSVRAVRLLIQEAWADPLEKDFSGNTVLEAARKSRKRPSSSAKPLTGGGPGRPRRSLGGGAGGAPPGDEVFEYLKKVAKRTPETNLSSDSRRVYRLVVDHPDNPDIPDASADFGASTYEAAVRQLAELGLEQWLHPELWGAPVVVAPQGSSPPPAAAAPPVTAAASPVTAAAPLPGGPALTALLLGGDAASPERQAWAMALAAEGEGPLPLGGEERC</sequence>
<dbReference type="PANTHER" id="PTHR24198:SF165">
    <property type="entry name" value="ANKYRIN REPEAT-CONTAINING PROTEIN-RELATED"/>
    <property type="match status" value="1"/>
</dbReference>
<feature type="repeat" description="ANK" evidence="3">
    <location>
        <begin position="582"/>
        <end position="614"/>
    </location>
</feature>
<organism evidence="5 6">
    <name type="scientific">Polarella glacialis</name>
    <name type="common">Dinoflagellate</name>
    <dbReference type="NCBI Taxonomy" id="89957"/>
    <lineage>
        <taxon>Eukaryota</taxon>
        <taxon>Sar</taxon>
        <taxon>Alveolata</taxon>
        <taxon>Dinophyceae</taxon>
        <taxon>Suessiales</taxon>
        <taxon>Suessiaceae</taxon>
        <taxon>Polarella</taxon>
    </lineage>
</organism>
<evidence type="ECO:0000256" key="1">
    <source>
        <dbReference type="ARBA" id="ARBA00022737"/>
    </source>
</evidence>
<keyword evidence="2 3" id="KW-0040">ANK repeat</keyword>
<feature type="region of interest" description="Disordered" evidence="4">
    <location>
        <begin position="1389"/>
        <end position="1424"/>
    </location>
</feature>
<feature type="repeat" description="ANK" evidence="3">
    <location>
        <begin position="549"/>
        <end position="581"/>
    </location>
</feature>
<protein>
    <recommendedName>
        <fullName evidence="7">PARP</fullName>
    </recommendedName>
</protein>
<feature type="repeat" description="ANK" evidence="3">
    <location>
        <begin position="1315"/>
        <end position="1347"/>
    </location>
</feature>
<comment type="caution">
    <text evidence="5">The sequence shown here is derived from an EMBL/GenBank/DDBJ whole genome shotgun (WGS) entry which is preliminary data.</text>
</comment>
<dbReference type="PANTHER" id="PTHR24198">
    <property type="entry name" value="ANKYRIN REPEAT AND PROTEIN KINASE DOMAIN-CONTAINING PROTEIN"/>
    <property type="match status" value="1"/>
</dbReference>
<reference evidence="5" key="1">
    <citation type="submission" date="2021-02" db="EMBL/GenBank/DDBJ databases">
        <authorList>
            <person name="Dougan E. K."/>
            <person name="Rhodes N."/>
            <person name="Thang M."/>
            <person name="Chan C."/>
        </authorList>
    </citation>
    <scope>NUCLEOTIDE SEQUENCE</scope>
</reference>
<feature type="repeat" description="ANK" evidence="3">
    <location>
        <begin position="964"/>
        <end position="997"/>
    </location>
</feature>
<dbReference type="InterPro" id="IPR002110">
    <property type="entry name" value="Ankyrin_rpt"/>
</dbReference>
<evidence type="ECO:0000313" key="5">
    <source>
        <dbReference type="EMBL" id="CAE8661716.1"/>
    </source>
</evidence>
<feature type="repeat" description="ANK" evidence="3">
    <location>
        <begin position="931"/>
        <end position="963"/>
    </location>
</feature>
<dbReference type="SMART" id="SM00248">
    <property type="entry name" value="ANK"/>
    <property type="match status" value="24"/>
</dbReference>
<feature type="repeat" description="ANK" evidence="3">
    <location>
        <begin position="1150"/>
        <end position="1182"/>
    </location>
</feature>
<dbReference type="Pfam" id="PF00023">
    <property type="entry name" value="Ank"/>
    <property type="match status" value="1"/>
</dbReference>
<dbReference type="InterPro" id="IPR036770">
    <property type="entry name" value="Ankyrin_rpt-contain_sf"/>
</dbReference>
<feature type="region of interest" description="Disordered" evidence="4">
    <location>
        <begin position="638"/>
        <end position="672"/>
    </location>
</feature>
<evidence type="ECO:0008006" key="7">
    <source>
        <dbReference type="Google" id="ProtNLM"/>
    </source>
</evidence>
<name>A0A813IUF5_POLGL</name>